<organism evidence="1 2">
    <name type="scientific">Molorchus minor</name>
    <dbReference type="NCBI Taxonomy" id="1323400"/>
    <lineage>
        <taxon>Eukaryota</taxon>
        <taxon>Metazoa</taxon>
        <taxon>Ecdysozoa</taxon>
        <taxon>Arthropoda</taxon>
        <taxon>Hexapoda</taxon>
        <taxon>Insecta</taxon>
        <taxon>Pterygota</taxon>
        <taxon>Neoptera</taxon>
        <taxon>Endopterygota</taxon>
        <taxon>Coleoptera</taxon>
        <taxon>Polyphaga</taxon>
        <taxon>Cucujiformia</taxon>
        <taxon>Chrysomeloidea</taxon>
        <taxon>Cerambycidae</taxon>
        <taxon>Lamiinae</taxon>
        <taxon>Monochamini</taxon>
        <taxon>Molorchus</taxon>
    </lineage>
</organism>
<name>A0ABQ9IXY7_9CUCU</name>
<dbReference type="Proteomes" id="UP001162164">
    <property type="component" value="Unassembled WGS sequence"/>
</dbReference>
<comment type="caution">
    <text evidence="1">The sequence shown here is derived from an EMBL/GenBank/DDBJ whole genome shotgun (WGS) entry which is preliminary data.</text>
</comment>
<reference evidence="1" key="1">
    <citation type="journal article" date="2023" name="Insect Mol. Biol.">
        <title>Genome sequencing provides insights into the evolution of gene families encoding plant cell wall-degrading enzymes in longhorned beetles.</title>
        <authorList>
            <person name="Shin N.R."/>
            <person name="Okamura Y."/>
            <person name="Kirsch R."/>
            <person name="Pauchet Y."/>
        </authorList>
    </citation>
    <scope>NUCLEOTIDE SEQUENCE</scope>
    <source>
        <strain evidence="1">MMC_N1</strain>
    </source>
</reference>
<evidence type="ECO:0000313" key="1">
    <source>
        <dbReference type="EMBL" id="KAJ8968125.1"/>
    </source>
</evidence>
<proteinExistence type="predicted"/>
<keyword evidence="2" id="KW-1185">Reference proteome</keyword>
<gene>
    <name evidence="1" type="ORF">NQ317_002988</name>
</gene>
<protein>
    <recommendedName>
        <fullName evidence="3">Transposase Helix-turn-helix domain-containing protein</fullName>
    </recommendedName>
</protein>
<sequence length="85" mass="9849">MCLRMSPYQFDTLLGMVTTKIQKQDTQMRDAIPPQLKLEVTLNFLATGNNYRSLQHFFRISKPSISKFIPEVCDAIYRVSSTNFN</sequence>
<evidence type="ECO:0000313" key="2">
    <source>
        <dbReference type="Proteomes" id="UP001162164"/>
    </source>
</evidence>
<dbReference type="EMBL" id="JAPWTJ010002054">
    <property type="protein sequence ID" value="KAJ8968125.1"/>
    <property type="molecule type" value="Genomic_DNA"/>
</dbReference>
<evidence type="ECO:0008006" key="3">
    <source>
        <dbReference type="Google" id="ProtNLM"/>
    </source>
</evidence>
<accession>A0ABQ9IXY7</accession>